<keyword evidence="8" id="KW-1185">Reference proteome</keyword>
<keyword evidence="1" id="KW-0479">Metal-binding</keyword>
<evidence type="ECO:0000313" key="10">
    <source>
        <dbReference type="RefSeq" id="XP_056685197.1"/>
    </source>
</evidence>
<name>A0ABM3QPB8_SPIOL</name>
<evidence type="ECO:0000259" key="7">
    <source>
        <dbReference type="PROSITE" id="PS50966"/>
    </source>
</evidence>
<accession>A0ABM3QPB8</accession>
<dbReference type="RefSeq" id="XP_056685196.1">
    <property type="nucleotide sequence ID" value="XM_056829218.1"/>
</dbReference>
<evidence type="ECO:0000256" key="1">
    <source>
        <dbReference type="ARBA" id="ARBA00022723"/>
    </source>
</evidence>
<evidence type="ECO:0000256" key="5">
    <source>
        <dbReference type="SAM" id="MobiDB-lite"/>
    </source>
</evidence>
<keyword evidence="2 4" id="KW-0863">Zinc-finger</keyword>
<dbReference type="Proteomes" id="UP000813463">
    <property type="component" value="Chromosome 5"/>
</dbReference>
<gene>
    <name evidence="9 10 11" type="primary">LOC110790513</name>
</gene>
<evidence type="ECO:0000313" key="11">
    <source>
        <dbReference type="RefSeq" id="XP_056685198.1"/>
    </source>
</evidence>
<dbReference type="PROSITE" id="PS50158">
    <property type="entry name" value="ZF_CCHC"/>
    <property type="match status" value="1"/>
</dbReference>
<dbReference type="PROSITE" id="PS50966">
    <property type="entry name" value="ZF_SWIM"/>
    <property type="match status" value="1"/>
</dbReference>
<dbReference type="SUPFAM" id="SSF57756">
    <property type="entry name" value="Retrovirus zinc finger-like domains"/>
    <property type="match status" value="1"/>
</dbReference>
<evidence type="ECO:0000313" key="9">
    <source>
        <dbReference type="RefSeq" id="XP_056685196.1"/>
    </source>
</evidence>
<evidence type="ECO:0008006" key="12">
    <source>
        <dbReference type="Google" id="ProtNLM"/>
    </source>
</evidence>
<dbReference type="InterPro" id="IPR036875">
    <property type="entry name" value="Znf_CCHC_sf"/>
</dbReference>
<dbReference type="Pfam" id="PF04434">
    <property type="entry name" value="SWIM"/>
    <property type="match status" value="1"/>
</dbReference>
<feature type="compositionally biased region" description="Basic residues" evidence="5">
    <location>
        <begin position="206"/>
        <end position="217"/>
    </location>
</feature>
<dbReference type="RefSeq" id="XP_056685198.1">
    <property type="nucleotide sequence ID" value="XM_056829220.1"/>
</dbReference>
<keyword evidence="3" id="KW-0862">Zinc</keyword>
<organism evidence="8 11">
    <name type="scientific">Spinacia oleracea</name>
    <name type="common">Spinach</name>
    <dbReference type="NCBI Taxonomy" id="3562"/>
    <lineage>
        <taxon>Eukaryota</taxon>
        <taxon>Viridiplantae</taxon>
        <taxon>Streptophyta</taxon>
        <taxon>Embryophyta</taxon>
        <taxon>Tracheophyta</taxon>
        <taxon>Spermatophyta</taxon>
        <taxon>Magnoliopsida</taxon>
        <taxon>eudicotyledons</taxon>
        <taxon>Gunneridae</taxon>
        <taxon>Pentapetalae</taxon>
        <taxon>Caryophyllales</taxon>
        <taxon>Chenopodiaceae</taxon>
        <taxon>Chenopodioideae</taxon>
        <taxon>Anserineae</taxon>
        <taxon>Spinacia</taxon>
    </lineage>
</organism>
<reference evidence="8" key="1">
    <citation type="journal article" date="2021" name="Nat. Commun.">
        <title>Genomic analyses provide insights into spinach domestication and the genetic basis of agronomic traits.</title>
        <authorList>
            <person name="Cai X."/>
            <person name="Sun X."/>
            <person name="Xu C."/>
            <person name="Sun H."/>
            <person name="Wang X."/>
            <person name="Ge C."/>
            <person name="Zhang Z."/>
            <person name="Wang Q."/>
            <person name="Fei Z."/>
            <person name="Jiao C."/>
            <person name="Wang Q."/>
        </authorList>
    </citation>
    <scope>NUCLEOTIDE SEQUENCE [LARGE SCALE GENOMIC DNA]</scope>
    <source>
        <strain evidence="8">cv. Varoflay</strain>
    </source>
</reference>
<dbReference type="PANTHER" id="PTHR31973">
    <property type="entry name" value="POLYPROTEIN, PUTATIVE-RELATED"/>
    <property type="match status" value="1"/>
</dbReference>
<proteinExistence type="predicted"/>
<feature type="region of interest" description="Disordered" evidence="5">
    <location>
        <begin position="201"/>
        <end position="222"/>
    </location>
</feature>
<dbReference type="GeneID" id="110790513"/>
<feature type="region of interest" description="Disordered" evidence="5">
    <location>
        <begin position="251"/>
        <end position="290"/>
    </location>
</feature>
<dbReference type="InterPro" id="IPR007527">
    <property type="entry name" value="Znf_SWIM"/>
</dbReference>
<evidence type="ECO:0000256" key="4">
    <source>
        <dbReference type="PROSITE-ProRule" id="PRU00047"/>
    </source>
</evidence>
<dbReference type="InterPro" id="IPR001878">
    <property type="entry name" value="Znf_CCHC"/>
</dbReference>
<evidence type="ECO:0000313" key="8">
    <source>
        <dbReference type="Proteomes" id="UP000813463"/>
    </source>
</evidence>
<evidence type="ECO:0000256" key="3">
    <source>
        <dbReference type="ARBA" id="ARBA00022833"/>
    </source>
</evidence>
<feature type="compositionally biased region" description="Low complexity" evidence="5">
    <location>
        <begin position="272"/>
        <end position="290"/>
    </location>
</feature>
<reference evidence="9 10" key="2">
    <citation type="submission" date="2025-05" db="UniProtKB">
        <authorList>
            <consortium name="RefSeq"/>
        </authorList>
    </citation>
    <scope>IDENTIFICATION</scope>
    <source>
        <tissue evidence="9 10">Leaf</tissue>
    </source>
</reference>
<dbReference type="PANTHER" id="PTHR31973:SF187">
    <property type="entry name" value="MUTATOR TRANSPOSASE MUDRA PROTEIN"/>
    <property type="match status" value="1"/>
</dbReference>
<protein>
    <recommendedName>
        <fullName evidence="12">SWIM-type domain-containing protein</fullName>
    </recommendedName>
</protein>
<evidence type="ECO:0000259" key="6">
    <source>
        <dbReference type="PROSITE" id="PS50158"/>
    </source>
</evidence>
<dbReference type="SMART" id="SM00575">
    <property type="entry name" value="ZnF_PMZ"/>
    <property type="match status" value="1"/>
</dbReference>
<evidence type="ECO:0000256" key="2">
    <source>
        <dbReference type="ARBA" id="ARBA00022771"/>
    </source>
</evidence>
<feature type="domain" description="SWIM-type" evidence="7">
    <location>
        <begin position="125"/>
        <end position="157"/>
    </location>
</feature>
<dbReference type="InterPro" id="IPR006564">
    <property type="entry name" value="Znf_PMZ"/>
</dbReference>
<feature type="domain" description="CCHC-type" evidence="6">
    <location>
        <begin position="236"/>
        <end position="252"/>
    </location>
</feature>
<sequence>MESIKMLSVEAYNYLNEIPSCHWSRHSFSTSSKSGMLLNNCCESFNNVIKDARSKPILTMMEWIRRYVMKRCCVKRDGLKEFEGMIMPSVVKMIDKASGEVCKCDVTQADVYEFEVDHISTGESYVVNLAEKRCGCFRWELMGIPCYHAMACIVKQRLNIEDFVHQAYHVSTYAKTYAPTFHPMPGKHQWPTINLPQPLPPPYRKMPGRPKGSKRIKEKGEGEERVLVIRTKKPNKCGNCGETGHYKNTCKNPQLAPFTSPKSKGGRPRKYPAPSSTTNATTSTSPTTISKAIAPTDTLVIKPTTAVTKRKKSAPSSMVASVIFPHAPLTGCIISLDASAVAATGASRKKSSAQIGIPKPKKHKSMVDVLSSQNNTSCISHVP</sequence>
<dbReference type="RefSeq" id="XP_056685197.1">
    <property type="nucleotide sequence ID" value="XM_056829219.1"/>
</dbReference>